<proteinExistence type="predicted"/>
<dbReference type="OrthoDB" id="9788704at2"/>
<keyword evidence="3" id="KW-1185">Reference proteome</keyword>
<reference evidence="2 3" key="1">
    <citation type="submission" date="2019-02" db="EMBL/GenBank/DDBJ databases">
        <title>Closed genome of Sporomusa termitida DSM 4440.</title>
        <authorList>
            <person name="Poehlein A."/>
            <person name="Daniel R."/>
        </authorList>
    </citation>
    <scope>NUCLEOTIDE SEQUENCE [LARGE SCALE GENOMIC DNA]</scope>
    <source>
        <strain evidence="2 3">DSM 4440</strain>
    </source>
</reference>
<dbReference type="GO" id="GO:0046870">
    <property type="term" value="F:cadmium ion binding"/>
    <property type="evidence" value="ECO:0007669"/>
    <property type="project" value="TreeGrafter"/>
</dbReference>
<dbReference type="InterPro" id="IPR036876">
    <property type="entry name" value="UVR_dom_sf"/>
</dbReference>
<dbReference type="PANTHER" id="PTHR38430">
    <property type="entry name" value="PROTEIN-ARGININE KINASE ACTIVATOR PROTEIN"/>
    <property type="match status" value="1"/>
</dbReference>
<sequence>MLCDDCQKEPACVHITKIINQQKVEKHLCEQCAHKSGEIAGKGINNLFGSKLSVHDFLKEMFNYTLPDSSRPALEPVCADCGLSYSEFTRSGKFGCSGCYQAFSGQLEPLFKRIHGTAAHAGKTPKRGGIRLSVAQRIRRLRHELEQHVNREEYEFAAKLRDEIRALEKQLAEPAAGRGGMADGEPIG</sequence>
<dbReference type="InterPro" id="IPR025542">
    <property type="entry name" value="YacH"/>
</dbReference>
<dbReference type="PANTHER" id="PTHR38430:SF1">
    <property type="entry name" value="PROTEIN-ARGININE KINASE ACTIVATOR PROTEIN"/>
    <property type="match status" value="1"/>
</dbReference>
<name>A0A517DN18_9FIRM</name>
<dbReference type="GO" id="GO:0016301">
    <property type="term" value="F:kinase activity"/>
    <property type="evidence" value="ECO:0007669"/>
    <property type="project" value="UniProtKB-KW"/>
</dbReference>
<dbReference type="Proteomes" id="UP000320776">
    <property type="component" value="Chromosome"/>
</dbReference>
<dbReference type="InterPro" id="IPR001943">
    <property type="entry name" value="UVR_dom"/>
</dbReference>
<dbReference type="GO" id="GO:1990170">
    <property type="term" value="P:stress response to cadmium ion"/>
    <property type="evidence" value="ECO:0007669"/>
    <property type="project" value="TreeGrafter"/>
</dbReference>
<dbReference type="SUPFAM" id="SSF46600">
    <property type="entry name" value="C-terminal UvrC-binding domain of UvrB"/>
    <property type="match status" value="1"/>
</dbReference>
<dbReference type="EMBL" id="CP036259">
    <property type="protein sequence ID" value="QDR78764.1"/>
    <property type="molecule type" value="Genomic_DNA"/>
</dbReference>
<dbReference type="PIRSF" id="PIRSF015034">
    <property type="entry name" value="YacH"/>
    <property type="match status" value="1"/>
</dbReference>
<gene>
    <name evidence="2" type="primary">mcsA</name>
    <name evidence="2" type="ORF">SPTER_00070</name>
</gene>
<dbReference type="GO" id="GO:1990169">
    <property type="term" value="P:stress response to copper ion"/>
    <property type="evidence" value="ECO:0007669"/>
    <property type="project" value="TreeGrafter"/>
</dbReference>
<dbReference type="GO" id="GO:0005507">
    <property type="term" value="F:copper ion binding"/>
    <property type="evidence" value="ECO:0007669"/>
    <property type="project" value="TreeGrafter"/>
</dbReference>
<dbReference type="KEGG" id="sted:SPTER_00070"/>
<evidence type="ECO:0000313" key="3">
    <source>
        <dbReference type="Proteomes" id="UP000320776"/>
    </source>
</evidence>
<dbReference type="Pfam" id="PF02151">
    <property type="entry name" value="UVR"/>
    <property type="match status" value="1"/>
</dbReference>
<dbReference type="Gene3D" id="4.10.860.10">
    <property type="entry name" value="UVR domain"/>
    <property type="match status" value="1"/>
</dbReference>
<dbReference type="GO" id="GO:0008270">
    <property type="term" value="F:zinc ion binding"/>
    <property type="evidence" value="ECO:0007669"/>
    <property type="project" value="TreeGrafter"/>
</dbReference>
<protein>
    <submittedName>
        <fullName evidence="2">Protein-arginine kinase activator protein</fullName>
    </submittedName>
</protein>
<accession>A0A517DN18</accession>
<evidence type="ECO:0000313" key="2">
    <source>
        <dbReference type="EMBL" id="QDR78764.1"/>
    </source>
</evidence>
<dbReference type="GO" id="GO:0050897">
    <property type="term" value="F:cobalt ion binding"/>
    <property type="evidence" value="ECO:0007669"/>
    <property type="project" value="TreeGrafter"/>
</dbReference>
<dbReference type="PROSITE" id="PS50151">
    <property type="entry name" value="UVR"/>
    <property type="match status" value="1"/>
</dbReference>
<keyword evidence="2" id="KW-0808">Transferase</keyword>
<evidence type="ECO:0000259" key="1">
    <source>
        <dbReference type="PROSITE" id="PS50151"/>
    </source>
</evidence>
<organism evidence="2 3">
    <name type="scientific">Sporomusa termitida</name>
    <dbReference type="NCBI Taxonomy" id="2377"/>
    <lineage>
        <taxon>Bacteria</taxon>
        <taxon>Bacillati</taxon>
        <taxon>Bacillota</taxon>
        <taxon>Negativicutes</taxon>
        <taxon>Selenomonadales</taxon>
        <taxon>Sporomusaceae</taxon>
        <taxon>Sporomusa</taxon>
    </lineage>
</organism>
<feature type="domain" description="UVR" evidence="1">
    <location>
        <begin position="135"/>
        <end position="170"/>
    </location>
</feature>
<keyword evidence="2" id="KW-0418">Kinase</keyword>
<dbReference type="AlphaFoldDB" id="A0A517DN18"/>